<organism evidence="2">
    <name type="scientific">Nematocida ausubeli (strain ATCC PRA-371 / ERTm2)</name>
    <name type="common">Nematode killer fungus</name>
    <dbReference type="NCBI Taxonomy" id="1913371"/>
    <lineage>
        <taxon>Eukaryota</taxon>
        <taxon>Fungi</taxon>
        <taxon>Fungi incertae sedis</taxon>
        <taxon>Microsporidia</taxon>
        <taxon>Nematocida</taxon>
    </lineage>
</organism>
<gene>
    <name evidence="2" type="ORF">NERG_00943</name>
</gene>
<dbReference type="GO" id="GO:0032991">
    <property type="term" value="C:protein-containing complex"/>
    <property type="evidence" value="ECO:0007669"/>
    <property type="project" value="UniProtKB-ARBA"/>
</dbReference>
<dbReference type="Pfam" id="PF01423">
    <property type="entry name" value="LSM"/>
    <property type="match status" value="1"/>
</dbReference>
<name>H8ZBJ4_NEMA1</name>
<dbReference type="SUPFAM" id="SSF50182">
    <property type="entry name" value="Sm-like ribonucleoproteins"/>
    <property type="match status" value="1"/>
</dbReference>
<dbReference type="HOGENOM" id="CLU_2740623_0_0_1"/>
<dbReference type="InterPro" id="IPR047575">
    <property type="entry name" value="Sm"/>
</dbReference>
<feature type="domain" description="Sm" evidence="1">
    <location>
        <begin position="5"/>
        <end position="69"/>
    </location>
</feature>
<dbReference type="InterPro" id="IPR001163">
    <property type="entry name" value="Sm_dom_euk/arc"/>
</dbReference>
<reference evidence="2" key="1">
    <citation type="submission" date="2011-03" db="EMBL/GenBank/DDBJ databases">
        <title>The Genome Sequence of Nematocida sp1 strain ERTm2.</title>
        <authorList>
            <consortium name="The Broad Institute Genome Sequencing Platform"/>
            <consortium name="The Broad Institute Genome Sequencing Center for Infectious Disease"/>
            <person name="Cuomo C."/>
            <person name="Troemel E."/>
            <person name="Young S.K."/>
            <person name="Zeng Q."/>
            <person name="Gargeya S."/>
            <person name="Fitzgerald M."/>
            <person name="Haas B."/>
            <person name="Abouelleil A."/>
            <person name="Alvarado L."/>
            <person name="Arachchi H.M."/>
            <person name="Berlin A."/>
            <person name="Brown A."/>
            <person name="Chapman S.B."/>
            <person name="Chen Z."/>
            <person name="Dunbar C."/>
            <person name="Freedman E."/>
            <person name="Gearin G."/>
            <person name="Gellesch M."/>
            <person name="Goldberg J."/>
            <person name="Griggs A."/>
            <person name="Gujja S."/>
            <person name="Heilman E.R."/>
            <person name="Heiman D."/>
            <person name="Howarth C."/>
            <person name="Larson L."/>
            <person name="Lui A."/>
            <person name="MacDonald P.J.P."/>
            <person name="Mehta T."/>
            <person name="Montmayeur A."/>
            <person name="Murphy C."/>
            <person name="Neiman D."/>
            <person name="Pearson M."/>
            <person name="Priest M."/>
            <person name="Roberts A."/>
            <person name="Saif S."/>
            <person name="Shea T."/>
            <person name="Shenoy N."/>
            <person name="Sisk P."/>
            <person name="Stolte C."/>
            <person name="Sykes S."/>
            <person name="White J."/>
            <person name="Yandava C."/>
            <person name="Wortman J."/>
            <person name="Nusbaum C."/>
            <person name="Birren B."/>
        </authorList>
    </citation>
    <scope>NUCLEOTIDE SEQUENCE</scope>
    <source>
        <strain evidence="2">ERTm2</strain>
    </source>
</reference>
<protein>
    <recommendedName>
        <fullName evidence="1">Sm domain-containing protein</fullName>
    </recommendedName>
</protein>
<dbReference type="EMBL" id="JH604634">
    <property type="protein sequence ID" value="EHY66247.1"/>
    <property type="molecule type" value="Genomic_DNA"/>
</dbReference>
<dbReference type="GO" id="GO:0003723">
    <property type="term" value="F:RNA binding"/>
    <property type="evidence" value="ECO:0007669"/>
    <property type="project" value="InterPro"/>
</dbReference>
<evidence type="ECO:0000259" key="1">
    <source>
        <dbReference type="PROSITE" id="PS52002"/>
    </source>
</evidence>
<proteinExistence type="predicted"/>
<dbReference type="PROSITE" id="PS52002">
    <property type="entry name" value="SM"/>
    <property type="match status" value="1"/>
</dbReference>
<evidence type="ECO:0000313" key="2">
    <source>
        <dbReference type="EMBL" id="EHY66247.1"/>
    </source>
</evidence>
<dbReference type="InterPro" id="IPR010920">
    <property type="entry name" value="LSM_dom_sf"/>
</dbReference>
<dbReference type="Proteomes" id="UP000005622">
    <property type="component" value="Unassembled WGS sequence"/>
</dbReference>
<dbReference type="AlphaFoldDB" id="H8ZBJ4"/>
<sequence>MNISILGSFLPSLAGKRVAVRISTGYIYKGILAGYDDRMNVLLKKCILDAVCNKVLIRCSNIVSICRDD</sequence>
<accession>H8ZBJ4</accession>
<dbReference type="SMART" id="SM00651">
    <property type="entry name" value="Sm"/>
    <property type="match status" value="1"/>
</dbReference>
<dbReference type="Gene3D" id="2.30.30.100">
    <property type="match status" value="1"/>
</dbReference>